<organism evidence="2">
    <name type="scientific">Candidatus Berkiella aquae</name>
    <dbReference type="NCBI Taxonomy" id="295108"/>
    <lineage>
        <taxon>Bacteria</taxon>
        <taxon>Pseudomonadati</taxon>
        <taxon>Pseudomonadota</taxon>
        <taxon>Gammaproteobacteria</taxon>
        <taxon>Candidatus Berkiellales</taxon>
        <taxon>Candidatus Berkiellaceae</taxon>
        <taxon>Candidatus Berkiella</taxon>
    </lineage>
</organism>
<dbReference type="PANTHER" id="PTHR42964">
    <property type="entry name" value="ENOYL-COA HYDRATASE"/>
    <property type="match status" value="1"/>
</dbReference>
<dbReference type="EMBL" id="LKAJ01000002">
    <property type="protein sequence ID" value="KRG22403.1"/>
    <property type="molecule type" value="Genomic_DNA"/>
</dbReference>
<proteinExistence type="inferred from homology"/>
<dbReference type="SUPFAM" id="SSF52096">
    <property type="entry name" value="ClpP/crotonase"/>
    <property type="match status" value="1"/>
</dbReference>
<keyword evidence="4" id="KW-1185">Reference proteome</keyword>
<comment type="similarity">
    <text evidence="1">Belongs to the enoyl-CoA hydratase/isomerase family.</text>
</comment>
<reference evidence="3" key="2">
    <citation type="journal article" date="2016" name="Genome Announc.">
        <title>Draft Genome Sequences of Two Novel Amoeba-Resistant Intranuclear Bacteria, 'Candidatus Berkiella cookevillensis' and 'Candidatus Berkiella aquae'.</title>
        <authorList>
            <person name="Mehari Y.T."/>
            <person name="Arivett B.A."/>
            <person name="Farone A.L."/>
            <person name="Gunderson J.H."/>
            <person name="Farone M.B."/>
        </authorList>
    </citation>
    <scope>NUCLEOTIDE SEQUENCE</scope>
    <source>
        <strain evidence="3">HT99</strain>
    </source>
</reference>
<dbReference type="Proteomes" id="UP000051497">
    <property type="component" value="Unassembled WGS sequence"/>
</dbReference>
<evidence type="ECO:0000313" key="4">
    <source>
        <dbReference type="Proteomes" id="UP000051497"/>
    </source>
</evidence>
<accession>A0A0Q9Z1Q5</accession>
<dbReference type="Gene3D" id="3.90.226.10">
    <property type="entry name" value="2-enoyl-CoA Hydratase, Chain A, domain 1"/>
    <property type="match status" value="1"/>
</dbReference>
<gene>
    <name evidence="2" type="primary">echA8</name>
    <name evidence="2" type="ORF">HT99x_00825</name>
    <name evidence="3" type="ORF">HT99x_013220</name>
</gene>
<evidence type="ECO:0000313" key="3">
    <source>
        <dbReference type="EMBL" id="MCS5712396.1"/>
    </source>
</evidence>
<dbReference type="STRING" id="295108.HT99x_00825"/>
<dbReference type="PANTHER" id="PTHR42964:SF1">
    <property type="entry name" value="POLYKETIDE BIOSYNTHESIS ENOYL-COA HYDRATASE PKSH-RELATED"/>
    <property type="match status" value="1"/>
</dbReference>
<dbReference type="InterPro" id="IPR014748">
    <property type="entry name" value="Enoyl-CoA_hydra_C"/>
</dbReference>
<dbReference type="AlphaFoldDB" id="A0A0Q9Z1Q5"/>
<comment type="caution">
    <text evidence="2">The sequence shown here is derived from an EMBL/GenBank/DDBJ whole genome shotgun (WGS) entry which is preliminary data.</text>
</comment>
<dbReference type="EC" id="4.2.1.17" evidence="2"/>
<dbReference type="RefSeq" id="WP_075065454.1">
    <property type="nucleotide sequence ID" value="NZ_LKAJ02000001.1"/>
</dbReference>
<dbReference type="OrthoDB" id="9807606at2"/>
<dbReference type="InterPro" id="IPR051683">
    <property type="entry name" value="Enoyl-CoA_Hydratase/Isomerase"/>
</dbReference>
<dbReference type="InterPro" id="IPR029045">
    <property type="entry name" value="ClpP/crotonase-like_dom_sf"/>
</dbReference>
<reference evidence="2" key="1">
    <citation type="submission" date="2015-09" db="EMBL/GenBank/DDBJ databases">
        <title>Draft Genome Sequences of Two Novel Amoeba-resistant Intranuclear Bacteria, Candidatus Berkiella cookevillensis and Candidatus Berkiella aquae.</title>
        <authorList>
            <person name="Mehari Y.T."/>
            <person name="Arivett B.A."/>
            <person name="Farone A.L."/>
            <person name="Gunderson J.H."/>
            <person name="Farone M.B."/>
        </authorList>
    </citation>
    <scope>NUCLEOTIDE SEQUENCE [LARGE SCALE GENOMIC DNA]</scope>
    <source>
        <strain evidence="2">HT99</strain>
    </source>
</reference>
<dbReference type="CDD" id="cd06558">
    <property type="entry name" value="crotonase-like"/>
    <property type="match status" value="1"/>
</dbReference>
<dbReference type="PATRIC" id="fig|1590043.3.peg.824"/>
<dbReference type="EMBL" id="LKAJ02000001">
    <property type="protein sequence ID" value="MCS5712396.1"/>
    <property type="molecule type" value="Genomic_DNA"/>
</dbReference>
<keyword evidence="2" id="KW-0456">Lyase</keyword>
<sequence length="265" mass="29211">MTVQDTILVEKNQHGVATLTLNRPQVHNAFNETMIAQMTESLHQLAIDHSVRILVLKSTGKHFSAGADLAWMRKMMQYDATANFQDALALGKLMYHLHHFPKPTLAIVQGNAYGGGAGLIACCHIAITASIAEFCFSEVKLGLIPAVISPYVIQAIGQRHARAYFLSANTFNAATALQMGLCHEVVAIEELETKAHEMITRLLQNGPHALQAVNQLMNHLQTPSIDEDLVHMTAKTIAMLRISPEGQEGLNAFLEKREPSWVKTR</sequence>
<dbReference type="Gene3D" id="1.10.12.10">
    <property type="entry name" value="Lyase 2-enoyl-coa Hydratase, Chain A, domain 2"/>
    <property type="match status" value="1"/>
</dbReference>
<evidence type="ECO:0000256" key="1">
    <source>
        <dbReference type="ARBA" id="ARBA00005254"/>
    </source>
</evidence>
<dbReference type="GO" id="GO:0004300">
    <property type="term" value="F:enoyl-CoA hydratase activity"/>
    <property type="evidence" value="ECO:0007669"/>
    <property type="project" value="UniProtKB-EC"/>
</dbReference>
<evidence type="ECO:0000313" key="2">
    <source>
        <dbReference type="EMBL" id="KRG22403.1"/>
    </source>
</evidence>
<protein>
    <submittedName>
        <fullName evidence="3">Enoyl-CoA hydratase/isomerase family protein</fullName>
    </submittedName>
    <submittedName>
        <fullName evidence="2">Putative enoyl-CoA hydratase echA8</fullName>
        <ecNumber evidence="2">4.2.1.17</ecNumber>
    </submittedName>
</protein>
<reference evidence="3" key="3">
    <citation type="submission" date="2021-06" db="EMBL/GenBank/DDBJ databases">
        <title>Genomic Description and Analysis of Intracellular Bacteria, Candidatus Berkiella cookevillensis and Candidatus Berkiella aquae.</title>
        <authorList>
            <person name="Kidane D.T."/>
            <person name="Mehari Y.T."/>
            <person name="Rice F.C."/>
            <person name="Arivett B.A."/>
            <person name="Farone A.L."/>
            <person name="Berk S.G."/>
            <person name="Farone M.B."/>
        </authorList>
    </citation>
    <scope>NUCLEOTIDE SEQUENCE</scope>
    <source>
        <strain evidence="3">HT99</strain>
    </source>
</reference>
<dbReference type="InterPro" id="IPR001753">
    <property type="entry name" value="Enoyl-CoA_hydra/iso"/>
</dbReference>
<dbReference type="Pfam" id="PF00378">
    <property type="entry name" value="ECH_1"/>
    <property type="match status" value="1"/>
</dbReference>
<name>A0A0Q9Z1Q5_9GAMM</name>
<dbReference type="GO" id="GO:0008300">
    <property type="term" value="P:isoprenoid catabolic process"/>
    <property type="evidence" value="ECO:0007669"/>
    <property type="project" value="TreeGrafter"/>
</dbReference>